<dbReference type="GO" id="GO:0016829">
    <property type="term" value="F:lyase activity"/>
    <property type="evidence" value="ECO:0007669"/>
    <property type="project" value="UniProtKB-KW"/>
</dbReference>
<dbReference type="GO" id="GO:0046872">
    <property type="term" value="F:metal ion binding"/>
    <property type="evidence" value="ECO:0007669"/>
    <property type="project" value="UniProtKB-KW"/>
</dbReference>
<keyword evidence="4" id="KW-0408">Iron</keyword>
<reference evidence="8" key="1">
    <citation type="journal article" date="2020" name="mSystems">
        <title>Genome- and Community-Level Interaction Insights into Carbon Utilization and Element Cycling Functions of Hydrothermarchaeota in Hydrothermal Sediment.</title>
        <authorList>
            <person name="Zhou Z."/>
            <person name="Liu Y."/>
            <person name="Xu W."/>
            <person name="Pan J."/>
            <person name="Luo Z.H."/>
            <person name="Li M."/>
        </authorList>
    </citation>
    <scope>NUCLEOTIDE SEQUENCE [LARGE SCALE GENOMIC DNA]</scope>
    <source>
        <strain evidence="8">HyVt-533</strain>
    </source>
</reference>
<dbReference type="Proteomes" id="UP000886101">
    <property type="component" value="Unassembled WGS sequence"/>
</dbReference>
<sequence length="139" mass="15307">MEFFLISQVEAGNSATRNEFSFCQKGAKRREEMRRIAREEIVSKVAQAVVEACRGLPPEVVKALEQALEKEPSPLGRKTLSLLLENASLARKLGLPLCQDTGIVVALVELGEEVVVDGLYEAINEGVARGYEEGYLRKS</sequence>
<evidence type="ECO:0000256" key="6">
    <source>
        <dbReference type="ARBA" id="ARBA00023239"/>
    </source>
</evidence>
<dbReference type="EMBL" id="DROK01000226">
    <property type="protein sequence ID" value="HHI97703.1"/>
    <property type="molecule type" value="Genomic_DNA"/>
</dbReference>
<evidence type="ECO:0000259" key="7">
    <source>
        <dbReference type="Pfam" id="PF05681"/>
    </source>
</evidence>
<organism evidence="8">
    <name type="scientific">Thermodesulfatator atlanticus</name>
    <dbReference type="NCBI Taxonomy" id="501497"/>
    <lineage>
        <taxon>Bacteria</taxon>
        <taxon>Pseudomonadati</taxon>
        <taxon>Thermodesulfobacteriota</taxon>
        <taxon>Thermodesulfobacteria</taxon>
        <taxon>Thermodesulfobacteriales</taxon>
        <taxon>Thermodesulfatatoraceae</taxon>
        <taxon>Thermodesulfatator</taxon>
    </lineage>
</organism>
<dbReference type="GO" id="GO:0051539">
    <property type="term" value="F:4 iron, 4 sulfur cluster binding"/>
    <property type="evidence" value="ECO:0007669"/>
    <property type="project" value="UniProtKB-KW"/>
</dbReference>
<dbReference type="AlphaFoldDB" id="A0A7V5P123"/>
<accession>A0A7V5P123</accession>
<keyword evidence="2" id="KW-0004">4Fe-4S</keyword>
<keyword evidence="6" id="KW-0456">Lyase</keyword>
<evidence type="ECO:0000313" key="8">
    <source>
        <dbReference type="EMBL" id="HHI97703.1"/>
    </source>
</evidence>
<gene>
    <name evidence="8" type="ORF">ENJ96_07595</name>
</gene>
<evidence type="ECO:0000256" key="3">
    <source>
        <dbReference type="ARBA" id="ARBA00022723"/>
    </source>
</evidence>
<keyword evidence="3" id="KW-0479">Metal-binding</keyword>
<keyword evidence="5" id="KW-0411">Iron-sulfur</keyword>
<feature type="non-terminal residue" evidence="8">
    <location>
        <position position="139"/>
    </location>
</feature>
<dbReference type="InterPro" id="IPR004646">
    <property type="entry name" value="Fe-S_hydro-lyase_TtdA-typ_cat"/>
</dbReference>
<evidence type="ECO:0000256" key="4">
    <source>
        <dbReference type="ARBA" id="ARBA00023004"/>
    </source>
</evidence>
<evidence type="ECO:0000256" key="2">
    <source>
        <dbReference type="ARBA" id="ARBA00022485"/>
    </source>
</evidence>
<protein>
    <recommendedName>
        <fullName evidence="7">Fe-S hydro-lyase tartrate dehydratase alpha-type catalytic domain-containing protein</fullName>
    </recommendedName>
</protein>
<evidence type="ECO:0000256" key="5">
    <source>
        <dbReference type="ARBA" id="ARBA00023014"/>
    </source>
</evidence>
<proteinExistence type="inferred from homology"/>
<comment type="caution">
    <text evidence="8">The sequence shown here is derived from an EMBL/GenBank/DDBJ whole genome shotgun (WGS) entry which is preliminary data.</text>
</comment>
<name>A0A7V5P123_9BACT</name>
<dbReference type="PANTHER" id="PTHR30389">
    <property type="entry name" value="FUMARATE HYDRATASE-RELATED"/>
    <property type="match status" value="1"/>
</dbReference>
<comment type="similarity">
    <text evidence="1">Belongs to the class-I fumarase family.</text>
</comment>
<evidence type="ECO:0000256" key="1">
    <source>
        <dbReference type="ARBA" id="ARBA00008876"/>
    </source>
</evidence>
<dbReference type="Pfam" id="PF05681">
    <property type="entry name" value="Fumerase"/>
    <property type="match status" value="1"/>
</dbReference>
<feature type="domain" description="Fe-S hydro-lyase tartrate dehydratase alpha-type catalytic" evidence="7">
    <location>
        <begin position="44"/>
        <end position="139"/>
    </location>
</feature>
<dbReference type="InterPro" id="IPR051208">
    <property type="entry name" value="Class-I_Fumarase/Tartrate_DH"/>
</dbReference>
<dbReference type="PANTHER" id="PTHR30389:SF17">
    <property type="entry name" value="L(+)-TARTRATE DEHYDRATASE SUBUNIT ALPHA-RELATED"/>
    <property type="match status" value="1"/>
</dbReference>